<accession>A0A7D6I244</accession>
<sequence>MASDLSLLPPEVSSALMYSGPGASSFVAAASAWNALAAELTSTARGYEAVLAQLSSEEWLGPASATMAQAAEPYVSWLTATAGSAESAAAQSQAVAAAFEAAFASIVPPPLVAANRAALAQAVQTNLLGMNNGVIAQLEAQYADMWAQNSATMLNYASASQAASKLTTFTEAPTIVNPAGTATQATAVAAAQASPAASIQQNLQSVFNQVTTQLGALATPGTTSSLVNSIGSSNPILTELWFLLTGQTTLPTNWGNFLNGMQPFASFFYNTEGLPYFSVGMGNSGIQMAKSAGLLTSAAPAAAAAVPAPPISAAIGGAGGQVAAGLGNGAHIGHLAVPASWPGASAAPTVRPAVQMVSEPIVTGASSGGNGNVLSGMPVFGAGNGRGVGAGPRYGFKPTVMPRPMSAG</sequence>
<name>A0A7D6I244_9MYCO</name>
<dbReference type="EMBL" id="CP059165">
    <property type="protein sequence ID" value="QLL05118.1"/>
    <property type="molecule type" value="Genomic_DNA"/>
</dbReference>
<proteinExistence type="inferred from homology"/>
<dbReference type="RefSeq" id="WP_180913530.1">
    <property type="nucleotide sequence ID" value="NZ_CP059165.1"/>
</dbReference>
<dbReference type="Gene3D" id="1.20.1260.20">
    <property type="entry name" value="PPE superfamily"/>
    <property type="match status" value="1"/>
</dbReference>
<feature type="domain" description="PPE" evidence="2">
    <location>
        <begin position="7"/>
        <end position="167"/>
    </location>
</feature>
<protein>
    <submittedName>
        <fullName evidence="4">PPE family protein</fullName>
    </submittedName>
</protein>
<reference evidence="4 5" key="2">
    <citation type="submission" date="2020-07" db="EMBL/GenBank/DDBJ databases">
        <authorList>
            <person name="Yu X."/>
        </authorList>
    </citation>
    <scope>NUCLEOTIDE SEQUENCE [LARGE SCALE GENOMIC DNA]</scope>
    <source>
        <strain evidence="5">24</strain>
    </source>
</reference>
<dbReference type="InterPro" id="IPR000030">
    <property type="entry name" value="PPE_dom"/>
</dbReference>
<evidence type="ECO:0000313" key="5">
    <source>
        <dbReference type="Proteomes" id="UP000510682"/>
    </source>
</evidence>
<evidence type="ECO:0000256" key="1">
    <source>
        <dbReference type="ARBA" id="ARBA00010652"/>
    </source>
</evidence>
<dbReference type="Proteomes" id="UP000510682">
    <property type="component" value="Chromosome"/>
</dbReference>
<dbReference type="PANTHER" id="PTHR46766:SF1">
    <property type="entry name" value="GLUTAMINE-RICH PROTEIN 2"/>
    <property type="match status" value="1"/>
</dbReference>
<dbReference type="SUPFAM" id="SSF140459">
    <property type="entry name" value="PE/PPE dimer-like"/>
    <property type="match status" value="1"/>
</dbReference>
<organism evidence="4 5">
    <name type="scientific">Mycobacterium vicinigordonae</name>
    <dbReference type="NCBI Taxonomy" id="1719132"/>
    <lineage>
        <taxon>Bacteria</taxon>
        <taxon>Bacillati</taxon>
        <taxon>Actinomycetota</taxon>
        <taxon>Actinomycetes</taxon>
        <taxon>Mycobacteriales</taxon>
        <taxon>Mycobacteriaceae</taxon>
        <taxon>Mycobacterium</taxon>
    </lineage>
</organism>
<feature type="domain" description="PPE family C-terminal" evidence="3">
    <location>
        <begin position="323"/>
        <end position="404"/>
    </location>
</feature>
<evidence type="ECO:0000259" key="2">
    <source>
        <dbReference type="Pfam" id="PF00823"/>
    </source>
</evidence>
<dbReference type="PANTHER" id="PTHR46766">
    <property type="entry name" value="GLUTAMINE-RICH PROTEIN 2"/>
    <property type="match status" value="1"/>
</dbReference>
<dbReference type="AlphaFoldDB" id="A0A7D6I244"/>
<evidence type="ECO:0000313" key="4">
    <source>
        <dbReference type="EMBL" id="QLL05118.1"/>
    </source>
</evidence>
<dbReference type="InterPro" id="IPR038332">
    <property type="entry name" value="PPE_sf"/>
</dbReference>
<comment type="similarity">
    <text evidence="1">Belongs to the mycobacterial PPE family.</text>
</comment>
<gene>
    <name evidence="4" type="ORF">H0P51_14535</name>
</gene>
<dbReference type="Pfam" id="PF00823">
    <property type="entry name" value="PPE"/>
    <property type="match status" value="1"/>
</dbReference>
<reference evidence="5" key="1">
    <citation type="submission" date="2020-07" db="EMBL/GenBank/DDBJ databases">
        <title>Description of Mycobacterium gordonae subsp. intergordonae subsp.nov. and Mycobacterium gordonae subsp. gordonae subsp. nov.</title>
        <authorList>
            <person name="Yu X."/>
        </authorList>
    </citation>
    <scope>NUCLEOTIDE SEQUENCE [LARGE SCALE GENOMIC DNA]</scope>
    <source>
        <strain evidence="5">24</strain>
    </source>
</reference>
<dbReference type="KEGG" id="mgor:H0P51_14535"/>
<dbReference type="GO" id="GO:0052572">
    <property type="term" value="P:response to host immune response"/>
    <property type="evidence" value="ECO:0007669"/>
    <property type="project" value="TreeGrafter"/>
</dbReference>
<dbReference type="InterPro" id="IPR022171">
    <property type="entry name" value="PPE_C"/>
</dbReference>
<reference evidence="5" key="3">
    <citation type="submission" date="2023-07" db="EMBL/GenBank/DDBJ databases">
        <title>Description of Mycobacterium gordonae subsp. intergordonae subsp.nov. and Mycobacterium gordonae subsp. gordonae subsp. nov.</title>
        <authorList>
            <person name="Huang H."/>
        </authorList>
    </citation>
    <scope>NUCLEOTIDE SEQUENCE [LARGE SCALE GENOMIC DNA]</scope>
    <source>
        <strain evidence="5">24</strain>
    </source>
</reference>
<keyword evidence="5" id="KW-1185">Reference proteome</keyword>
<dbReference type="Pfam" id="PF12484">
    <property type="entry name" value="PPE-SVP"/>
    <property type="match status" value="1"/>
</dbReference>
<evidence type="ECO:0000259" key="3">
    <source>
        <dbReference type="Pfam" id="PF12484"/>
    </source>
</evidence>